<evidence type="ECO:0000313" key="2">
    <source>
        <dbReference type="Proteomes" id="UP000663525"/>
    </source>
</evidence>
<reference evidence="1" key="1">
    <citation type="submission" date="2020-11" db="EMBL/GenBank/DDBJ databases">
        <title>Carbohydrate-dependent, anaerobic sulfur respiration: A novel catabolism in halophilic archaea.</title>
        <authorList>
            <person name="Sorokin D.Y."/>
            <person name="Messina E."/>
            <person name="Smedile F."/>
            <person name="La Cono V."/>
            <person name="Hallsworth J.E."/>
            <person name="Yakimov M.M."/>
        </authorList>
    </citation>
    <scope>NUCLEOTIDE SEQUENCE</scope>
    <source>
        <strain evidence="1">HSR12-1</strain>
    </source>
</reference>
<name>A0A897MR52_9EURY</name>
<gene>
    <name evidence="1" type="ORF">HSR121_0274</name>
</gene>
<accession>A0A897MR52</accession>
<organism evidence="1 2">
    <name type="scientific">Halapricum desulfuricans</name>
    <dbReference type="NCBI Taxonomy" id="2841257"/>
    <lineage>
        <taxon>Archaea</taxon>
        <taxon>Methanobacteriati</taxon>
        <taxon>Methanobacteriota</taxon>
        <taxon>Stenosarchaea group</taxon>
        <taxon>Halobacteria</taxon>
        <taxon>Halobacteriales</taxon>
        <taxon>Haloarculaceae</taxon>
        <taxon>Halapricum</taxon>
    </lineage>
</organism>
<dbReference type="EMBL" id="CP064787">
    <property type="protein sequence ID" value="QSG04630.1"/>
    <property type="molecule type" value="Genomic_DNA"/>
</dbReference>
<dbReference type="Proteomes" id="UP000663525">
    <property type="component" value="Chromosome"/>
</dbReference>
<dbReference type="AlphaFoldDB" id="A0A897MR52"/>
<sequence length="54" mass="6277">MVVVPLWVRRRRTRVHPAFTQRDRATAALSSDSTSPCKTTVLRTKYHRPRDNKG</sequence>
<evidence type="ECO:0000313" key="1">
    <source>
        <dbReference type="EMBL" id="QSG04630.1"/>
    </source>
</evidence>
<proteinExistence type="predicted"/>
<protein>
    <submittedName>
        <fullName evidence="1">Uncharacterized protein</fullName>
    </submittedName>
</protein>